<sequence>SPRRVEPLARRLGMGQVPVCSIVFGSERPPRDAAIVSLEAPETVCAEDKVYVTAEIKLDGLAGQAVTVSLSKGDTVVHSQTVEVPAAQYRTRVELTDTPTETGLHSYRVRVEDVGEEVLTGNNEYPVTVSVTDERTNLLIIEGRPRWEFRYLKNLFVSRDKTVNLQYVLFGPARISDQAARRQIPASVSRPVGQAEATALPENEAEWMKFDVIIVGDVGPDVLPPPDQEALHKFVSDRGGTLIVIAGPRFMPHAFAGTPLAEIL</sequence>
<comment type="caution">
    <text evidence="1">The sequence shown here is derived from an EMBL/GenBank/DDBJ whole genome shotgun (WGS) entry which is preliminary data.</text>
</comment>
<dbReference type="EMBL" id="BARU01030764">
    <property type="protein sequence ID" value="GAH66974.1"/>
    <property type="molecule type" value="Genomic_DNA"/>
</dbReference>
<protein>
    <recommendedName>
        <fullName evidence="2">Glutamine amidotransferase domain-containing protein</fullName>
    </recommendedName>
</protein>
<dbReference type="PANTHER" id="PTHR37947:SF1">
    <property type="entry name" value="BLL2462 PROTEIN"/>
    <property type="match status" value="1"/>
</dbReference>
<feature type="non-terminal residue" evidence="1">
    <location>
        <position position="264"/>
    </location>
</feature>
<reference evidence="1" key="1">
    <citation type="journal article" date="2014" name="Front. Microbiol.">
        <title>High frequency of phylogenetically diverse reductive dehalogenase-homologous genes in deep subseafloor sedimentary metagenomes.</title>
        <authorList>
            <person name="Kawai M."/>
            <person name="Futagami T."/>
            <person name="Toyoda A."/>
            <person name="Takaki Y."/>
            <person name="Nishi S."/>
            <person name="Hori S."/>
            <person name="Arai W."/>
            <person name="Tsubouchi T."/>
            <person name="Morono Y."/>
            <person name="Uchiyama I."/>
            <person name="Ito T."/>
            <person name="Fujiyama A."/>
            <person name="Inagaki F."/>
            <person name="Takami H."/>
        </authorList>
    </citation>
    <scope>NUCLEOTIDE SEQUENCE</scope>
    <source>
        <strain evidence="1">Expedition CK06-06</strain>
    </source>
</reference>
<dbReference type="Gene3D" id="3.40.50.880">
    <property type="match status" value="1"/>
</dbReference>
<gene>
    <name evidence="1" type="ORF">S03H2_48759</name>
</gene>
<name>X1ILK9_9ZZZZ</name>
<proteinExistence type="predicted"/>
<dbReference type="Gene3D" id="2.60.40.10">
    <property type="entry name" value="Immunoglobulins"/>
    <property type="match status" value="1"/>
</dbReference>
<accession>X1ILK9</accession>
<dbReference type="SUPFAM" id="SSF52317">
    <property type="entry name" value="Class I glutamine amidotransferase-like"/>
    <property type="match status" value="1"/>
</dbReference>
<dbReference type="PANTHER" id="PTHR37947">
    <property type="entry name" value="BLL2462 PROTEIN"/>
    <property type="match status" value="1"/>
</dbReference>
<dbReference type="AlphaFoldDB" id="X1ILK9"/>
<evidence type="ECO:0008006" key="2">
    <source>
        <dbReference type="Google" id="ProtNLM"/>
    </source>
</evidence>
<dbReference type="InterPro" id="IPR029062">
    <property type="entry name" value="Class_I_gatase-like"/>
</dbReference>
<feature type="non-terminal residue" evidence="1">
    <location>
        <position position="1"/>
    </location>
</feature>
<dbReference type="InterPro" id="IPR013783">
    <property type="entry name" value="Ig-like_fold"/>
</dbReference>
<evidence type="ECO:0000313" key="1">
    <source>
        <dbReference type="EMBL" id="GAH66974.1"/>
    </source>
</evidence>
<organism evidence="1">
    <name type="scientific">marine sediment metagenome</name>
    <dbReference type="NCBI Taxonomy" id="412755"/>
    <lineage>
        <taxon>unclassified sequences</taxon>
        <taxon>metagenomes</taxon>
        <taxon>ecological metagenomes</taxon>
    </lineage>
</organism>